<name>A0A9X2ANW9_9FLAO</name>
<dbReference type="AlphaFoldDB" id="A0A9X2ANW9"/>
<protein>
    <submittedName>
        <fullName evidence="1">Uncharacterized protein</fullName>
    </submittedName>
</protein>
<reference evidence="1" key="1">
    <citation type="submission" date="2022-02" db="EMBL/GenBank/DDBJ databases">
        <title>Polaribacter sp. MSW13, isolated from seawater.</title>
        <authorList>
            <person name="Kristyanto S."/>
            <person name="Jung J."/>
            <person name="Jeon C.O."/>
        </authorList>
    </citation>
    <scope>NUCLEOTIDE SEQUENCE</scope>
    <source>
        <strain evidence="1">MSW13</strain>
    </source>
</reference>
<comment type="caution">
    <text evidence="1">The sequence shown here is derived from an EMBL/GenBank/DDBJ whole genome shotgun (WGS) entry which is preliminary data.</text>
</comment>
<evidence type="ECO:0000313" key="1">
    <source>
        <dbReference type="EMBL" id="MCI2230354.1"/>
    </source>
</evidence>
<proteinExistence type="predicted"/>
<keyword evidence="2" id="KW-1185">Reference proteome</keyword>
<dbReference type="RefSeq" id="WP_242179462.1">
    <property type="nucleotide sequence ID" value="NZ_JAKQYM010000016.1"/>
</dbReference>
<dbReference type="Proteomes" id="UP001139369">
    <property type="component" value="Unassembled WGS sequence"/>
</dbReference>
<dbReference type="EMBL" id="JAKQYM010000016">
    <property type="protein sequence ID" value="MCI2230354.1"/>
    <property type="molecule type" value="Genomic_DNA"/>
</dbReference>
<accession>A0A9X2ANW9</accession>
<gene>
    <name evidence="1" type="ORF">MC378_14335</name>
</gene>
<evidence type="ECO:0000313" key="2">
    <source>
        <dbReference type="Proteomes" id="UP001139369"/>
    </source>
</evidence>
<sequence length="423" mass="49638">MGEFSKEELLILDKSIEQIELQISSGIYENGDKDRMLFASCLNDEEKEELTKKEIRKQQKKLARCPADISAYITAYINPSEFDIGDDDYHQYRERIIKNYVASTFVEVCENLLEHKFTTIESIESEPDYFWEVLIESHSYGVEDIHISNFIKFMIIADRLKGYKSILDTIETERLQEEYAKMTEDEDNEIYKLLDGVRSKDHTRLQLFNIIKEQTNLDPTSLKYFLNDIEVYVFAEKDDYECNYSFEQVEEALESLRKRGHSEEDMMRLGYIRKYPSLGILGGKKGEITTYIDKEKLLFPFEFYSIYEMQGIIKAELAKHNKVQVGEKDSSSKSDKLKVNLSVPQLALLFKMINDLKPTVFNLKSEAELHRFISANFQTKQSNPEKGISTQKLRNEFNSPDYKAIEFWEKHLRTMQAEIKKLK</sequence>
<organism evidence="1 2">
    <name type="scientific">Polaribacter marinus</name>
    <dbReference type="NCBI Taxonomy" id="2916838"/>
    <lineage>
        <taxon>Bacteria</taxon>
        <taxon>Pseudomonadati</taxon>
        <taxon>Bacteroidota</taxon>
        <taxon>Flavobacteriia</taxon>
        <taxon>Flavobacteriales</taxon>
        <taxon>Flavobacteriaceae</taxon>
    </lineage>
</organism>